<dbReference type="Proteomes" id="UP000288805">
    <property type="component" value="Unassembled WGS sequence"/>
</dbReference>
<evidence type="ECO:0000313" key="2">
    <source>
        <dbReference type="Proteomes" id="UP000288805"/>
    </source>
</evidence>
<dbReference type="EMBL" id="QGNW01000723">
    <property type="protein sequence ID" value="RVW64291.1"/>
    <property type="molecule type" value="Genomic_DNA"/>
</dbReference>
<evidence type="ECO:0000313" key="1">
    <source>
        <dbReference type="EMBL" id="RVW64291.1"/>
    </source>
</evidence>
<dbReference type="AlphaFoldDB" id="A0A438FWE7"/>
<sequence length="103" mass="11114">MDFSNSLGKGGCDTLLKVPSGEGKEWQGTTAHKMLLQQQILRNVMAMLKHSDFVTSSSGLCMLMEASRARMIEGHPYLEFASSDIGDPTVGTRSSTLTMEASA</sequence>
<comment type="caution">
    <text evidence="1">The sequence shown here is derived from an EMBL/GenBank/DDBJ whole genome shotgun (WGS) entry which is preliminary data.</text>
</comment>
<organism evidence="1 2">
    <name type="scientific">Vitis vinifera</name>
    <name type="common">Grape</name>
    <dbReference type="NCBI Taxonomy" id="29760"/>
    <lineage>
        <taxon>Eukaryota</taxon>
        <taxon>Viridiplantae</taxon>
        <taxon>Streptophyta</taxon>
        <taxon>Embryophyta</taxon>
        <taxon>Tracheophyta</taxon>
        <taxon>Spermatophyta</taxon>
        <taxon>Magnoliopsida</taxon>
        <taxon>eudicotyledons</taxon>
        <taxon>Gunneridae</taxon>
        <taxon>Pentapetalae</taxon>
        <taxon>rosids</taxon>
        <taxon>Vitales</taxon>
        <taxon>Vitaceae</taxon>
        <taxon>Viteae</taxon>
        <taxon>Vitis</taxon>
    </lineage>
</organism>
<name>A0A438FWE7_VITVI</name>
<protein>
    <submittedName>
        <fullName evidence="1">Uncharacterized protein</fullName>
    </submittedName>
</protein>
<reference evidence="1 2" key="1">
    <citation type="journal article" date="2018" name="PLoS Genet.">
        <title>Population sequencing reveals clonal diversity and ancestral inbreeding in the grapevine cultivar Chardonnay.</title>
        <authorList>
            <person name="Roach M.J."/>
            <person name="Johnson D.L."/>
            <person name="Bohlmann J."/>
            <person name="van Vuuren H.J."/>
            <person name="Jones S.J."/>
            <person name="Pretorius I.S."/>
            <person name="Schmidt S.A."/>
            <person name="Borneman A.R."/>
        </authorList>
    </citation>
    <scope>NUCLEOTIDE SEQUENCE [LARGE SCALE GENOMIC DNA]</scope>
    <source>
        <strain evidence="2">cv. Chardonnay</strain>
        <tissue evidence="1">Leaf</tissue>
    </source>
</reference>
<proteinExistence type="predicted"/>
<gene>
    <name evidence="1" type="ORF">CK203_052273</name>
</gene>
<accession>A0A438FWE7</accession>